<evidence type="ECO:0000256" key="5">
    <source>
        <dbReference type="ARBA" id="ARBA00022692"/>
    </source>
</evidence>
<feature type="domain" description="TonB-dependent receptor-like beta-barrel" evidence="14">
    <location>
        <begin position="254"/>
        <end position="739"/>
    </location>
</feature>
<dbReference type="EMBL" id="VVXK01000013">
    <property type="protein sequence ID" value="KAA2368765.1"/>
    <property type="molecule type" value="Genomic_DNA"/>
</dbReference>
<dbReference type="PANTHER" id="PTHR32552">
    <property type="entry name" value="FERRICHROME IRON RECEPTOR-RELATED"/>
    <property type="match status" value="1"/>
</dbReference>
<name>A0A5B3G595_9BACT</name>
<keyword evidence="5 11" id="KW-0812">Transmembrane</keyword>
<protein>
    <submittedName>
        <fullName evidence="16">TonB-dependent receptor</fullName>
    </submittedName>
</protein>
<dbReference type="GO" id="GO:0006826">
    <property type="term" value="P:iron ion transport"/>
    <property type="evidence" value="ECO:0007669"/>
    <property type="project" value="UniProtKB-KW"/>
</dbReference>
<proteinExistence type="inferred from homology"/>
<keyword evidence="3 11" id="KW-1134">Transmembrane beta strand</keyword>
<evidence type="ECO:0000256" key="2">
    <source>
        <dbReference type="ARBA" id="ARBA00022448"/>
    </source>
</evidence>
<evidence type="ECO:0000256" key="13">
    <source>
        <dbReference type="SAM" id="SignalP"/>
    </source>
</evidence>
<comment type="similarity">
    <text evidence="11 12">Belongs to the TonB-dependent receptor family.</text>
</comment>
<dbReference type="RefSeq" id="WP_149887489.1">
    <property type="nucleotide sequence ID" value="NZ_VVXK01000013.1"/>
</dbReference>
<gene>
    <name evidence="16" type="ORF">F2Y13_09875</name>
</gene>
<evidence type="ECO:0000256" key="8">
    <source>
        <dbReference type="ARBA" id="ARBA00023077"/>
    </source>
</evidence>
<evidence type="ECO:0000256" key="4">
    <source>
        <dbReference type="ARBA" id="ARBA00022496"/>
    </source>
</evidence>
<keyword evidence="8 12" id="KW-0798">TonB box</keyword>
<evidence type="ECO:0000256" key="11">
    <source>
        <dbReference type="PROSITE-ProRule" id="PRU01360"/>
    </source>
</evidence>
<dbReference type="Pfam" id="PF07715">
    <property type="entry name" value="Plug"/>
    <property type="match status" value="1"/>
</dbReference>
<dbReference type="InterPro" id="IPR000531">
    <property type="entry name" value="Beta-barrel_TonB"/>
</dbReference>
<organism evidence="16 17">
    <name type="scientific">Alistipes shahii</name>
    <dbReference type="NCBI Taxonomy" id="328814"/>
    <lineage>
        <taxon>Bacteria</taxon>
        <taxon>Pseudomonadati</taxon>
        <taxon>Bacteroidota</taxon>
        <taxon>Bacteroidia</taxon>
        <taxon>Bacteroidales</taxon>
        <taxon>Rikenellaceae</taxon>
        <taxon>Alistipes</taxon>
    </lineage>
</organism>
<evidence type="ECO:0000256" key="9">
    <source>
        <dbReference type="ARBA" id="ARBA00023136"/>
    </source>
</evidence>
<feature type="signal peptide" evidence="13">
    <location>
        <begin position="1"/>
        <end position="19"/>
    </location>
</feature>
<evidence type="ECO:0000259" key="14">
    <source>
        <dbReference type="Pfam" id="PF00593"/>
    </source>
</evidence>
<dbReference type="AlphaFoldDB" id="A0A5B3G595"/>
<evidence type="ECO:0000256" key="10">
    <source>
        <dbReference type="ARBA" id="ARBA00023237"/>
    </source>
</evidence>
<keyword evidence="9 11" id="KW-0472">Membrane</keyword>
<evidence type="ECO:0000313" key="17">
    <source>
        <dbReference type="Proteomes" id="UP000323567"/>
    </source>
</evidence>
<dbReference type="SUPFAM" id="SSF56935">
    <property type="entry name" value="Porins"/>
    <property type="match status" value="1"/>
</dbReference>
<accession>A0A5B3G595</accession>
<keyword evidence="6" id="KW-0408">Iron</keyword>
<keyword evidence="13" id="KW-0732">Signal</keyword>
<reference evidence="16 17" key="1">
    <citation type="journal article" date="2019" name="Nat. Med.">
        <title>A library of human gut bacterial isolates paired with longitudinal multiomics data enables mechanistic microbiome research.</title>
        <authorList>
            <person name="Poyet M."/>
            <person name="Groussin M."/>
            <person name="Gibbons S.M."/>
            <person name="Avila-Pacheco J."/>
            <person name="Jiang X."/>
            <person name="Kearney S.M."/>
            <person name="Perrotta A.R."/>
            <person name="Berdy B."/>
            <person name="Zhao S."/>
            <person name="Lieberman T.D."/>
            <person name="Swanson P.K."/>
            <person name="Smith M."/>
            <person name="Roesemann S."/>
            <person name="Alexander J.E."/>
            <person name="Rich S.A."/>
            <person name="Livny J."/>
            <person name="Vlamakis H."/>
            <person name="Clish C."/>
            <person name="Bullock K."/>
            <person name="Deik A."/>
            <person name="Scott J."/>
            <person name="Pierce K.A."/>
            <person name="Xavier R.J."/>
            <person name="Alm E.J."/>
        </authorList>
    </citation>
    <scope>NUCLEOTIDE SEQUENCE [LARGE SCALE GENOMIC DNA]</scope>
    <source>
        <strain evidence="16 17">BIOML-A2</strain>
    </source>
</reference>
<sequence length="773" mass="86975">MHRKSLVILLLLLASAAAARTAGGDGPAPDTETADTVIVVDKVQVTAIKQGLVLRSQPVAASIVGGRAIERGRIGAVKNLSQTVPNFHAPDYGSRMTSSIYVRGLGARIDQPVIGLNIDNVPVLNKDNFDTELADAERIEVLRGPQSTLYGRNTMGGVVNVYTLSPLTYEGVRLTAEYGSGDSYRFRASSYYKLSPDLGMAVTGYFTHTGGFFDNDCTGEKCDWERLGGGRWKTQWRNNRGVRIDNTFSFSALDQGGYPYAYAGEDIVRDGKTVIRNGQISYNDPSSYRRTTVSDGLTVRYDAAKYSVSSITSYQYSDDEMTLDQDFTPESWFTLRQARREHALTEDIVFRSHDGRRYGWLLGAFGFYRHGVMEAPVHFKRTGIEELILKNANENDLTYRYAWGRADGTGSDALFLGSDFRMPSAGGAVYHESNYTLGRWRFTAGLRFDFEHARLNYRNHTSTCYTKTHIKDGTVYERPVEIDNRRTLKQNFSEFLPKFSVMYAFDEVRNLYVTVAKGYKSGGFNTQIFSDVLQQALMNKMGIGEVYDVRRGVTYKPEYSWNYELGGHFSCMDGAVRGDFAVFYIDVRDQQLTVFPPGKTTGRMMTNAGRTRSVGAEAALQFAPWRSLEINTTYGYTDARFVKYETTVKDDAGNPVRISYKDNRIPYAPQHTLSVHAAWTLPTGVKWLGDVVLQAGIRCAGRIWWNEENTLSQPFYALADASVRFEHKHYSLDIWGRNLGGARYDVFYFKSIGNEFVQRGRPRTFGITLNINI</sequence>
<dbReference type="InterPro" id="IPR036942">
    <property type="entry name" value="Beta-barrel_TonB_sf"/>
</dbReference>
<evidence type="ECO:0000256" key="3">
    <source>
        <dbReference type="ARBA" id="ARBA00022452"/>
    </source>
</evidence>
<dbReference type="Gene3D" id="2.40.170.20">
    <property type="entry name" value="TonB-dependent receptor, beta-barrel domain"/>
    <property type="match status" value="1"/>
</dbReference>
<comment type="subcellular location">
    <subcellularLocation>
        <location evidence="1 11">Cell outer membrane</location>
        <topology evidence="1 11">Multi-pass membrane protein</topology>
    </subcellularLocation>
</comment>
<keyword evidence="2 11" id="KW-0813">Transport</keyword>
<evidence type="ECO:0000256" key="6">
    <source>
        <dbReference type="ARBA" id="ARBA00023004"/>
    </source>
</evidence>
<dbReference type="PROSITE" id="PS52016">
    <property type="entry name" value="TONB_DEPENDENT_REC_3"/>
    <property type="match status" value="1"/>
</dbReference>
<comment type="caution">
    <text evidence="16">The sequence shown here is derived from an EMBL/GenBank/DDBJ whole genome shotgun (WGS) entry which is preliminary data.</text>
</comment>
<evidence type="ECO:0000256" key="1">
    <source>
        <dbReference type="ARBA" id="ARBA00004571"/>
    </source>
</evidence>
<keyword evidence="4" id="KW-0410">Iron transport</keyword>
<dbReference type="Proteomes" id="UP000323567">
    <property type="component" value="Unassembled WGS sequence"/>
</dbReference>
<dbReference type="InterPro" id="IPR039426">
    <property type="entry name" value="TonB-dep_rcpt-like"/>
</dbReference>
<keyword evidence="16" id="KW-0675">Receptor</keyword>
<evidence type="ECO:0000256" key="12">
    <source>
        <dbReference type="RuleBase" id="RU003357"/>
    </source>
</evidence>
<keyword evidence="10 11" id="KW-0998">Cell outer membrane</keyword>
<evidence type="ECO:0000256" key="7">
    <source>
        <dbReference type="ARBA" id="ARBA00023065"/>
    </source>
</evidence>
<dbReference type="PANTHER" id="PTHR32552:SF81">
    <property type="entry name" value="TONB-DEPENDENT OUTER MEMBRANE RECEPTOR"/>
    <property type="match status" value="1"/>
</dbReference>
<feature type="chain" id="PRO_5022968084" evidence="13">
    <location>
        <begin position="20"/>
        <end position="773"/>
    </location>
</feature>
<dbReference type="GO" id="GO:0009279">
    <property type="term" value="C:cell outer membrane"/>
    <property type="evidence" value="ECO:0007669"/>
    <property type="project" value="UniProtKB-SubCell"/>
</dbReference>
<evidence type="ECO:0000313" key="16">
    <source>
        <dbReference type="EMBL" id="KAA2368765.1"/>
    </source>
</evidence>
<dbReference type="Pfam" id="PF00593">
    <property type="entry name" value="TonB_dep_Rec_b-barrel"/>
    <property type="match status" value="1"/>
</dbReference>
<dbReference type="InterPro" id="IPR012910">
    <property type="entry name" value="Plug_dom"/>
</dbReference>
<feature type="domain" description="TonB-dependent receptor plug" evidence="15">
    <location>
        <begin position="54"/>
        <end position="158"/>
    </location>
</feature>
<keyword evidence="7" id="KW-0406">Ion transport</keyword>
<evidence type="ECO:0000259" key="15">
    <source>
        <dbReference type="Pfam" id="PF07715"/>
    </source>
</evidence>